<reference evidence="20 21" key="1">
    <citation type="submission" date="2019-07" db="EMBL/GenBank/DDBJ databases">
        <title>Annotation for the trematode Paragonimus westermani.</title>
        <authorList>
            <person name="Choi Y.-J."/>
        </authorList>
    </citation>
    <scope>NUCLEOTIDE SEQUENCE [LARGE SCALE GENOMIC DNA]</scope>
    <source>
        <strain evidence="20">180907_Pwestermani</strain>
    </source>
</reference>
<feature type="transmembrane region" description="Helical" evidence="18">
    <location>
        <begin position="1060"/>
        <end position="1093"/>
    </location>
</feature>
<dbReference type="InterPro" id="IPR023298">
    <property type="entry name" value="ATPase_P-typ_TM_dom_sf"/>
</dbReference>
<dbReference type="InterPro" id="IPR001757">
    <property type="entry name" value="P_typ_ATPase"/>
</dbReference>
<feature type="transmembrane region" description="Helical" evidence="18">
    <location>
        <begin position="768"/>
        <end position="786"/>
    </location>
</feature>
<dbReference type="FunFam" id="2.70.150.10:FF:000002">
    <property type="entry name" value="Copper-transporting ATPase 1, putative"/>
    <property type="match status" value="1"/>
</dbReference>
<feature type="domain" description="HMA" evidence="19">
    <location>
        <begin position="600"/>
        <end position="666"/>
    </location>
</feature>
<dbReference type="GO" id="GO:0005886">
    <property type="term" value="C:plasma membrane"/>
    <property type="evidence" value="ECO:0007669"/>
    <property type="project" value="TreeGrafter"/>
</dbReference>
<name>A0A8T0DRT9_9TREM</name>
<dbReference type="InterPro" id="IPR008250">
    <property type="entry name" value="ATPase_P-typ_transduc_dom_A_sf"/>
</dbReference>
<keyword evidence="7" id="KW-0677">Repeat</keyword>
<dbReference type="InterPro" id="IPR059000">
    <property type="entry name" value="ATPase_P-type_domA"/>
</dbReference>
<dbReference type="Proteomes" id="UP000699462">
    <property type="component" value="Unassembled WGS sequence"/>
</dbReference>
<dbReference type="InterPro" id="IPR023299">
    <property type="entry name" value="ATPase_P-typ_cyto_dom_N"/>
</dbReference>
<evidence type="ECO:0000256" key="17">
    <source>
        <dbReference type="SAM" id="MobiDB-lite"/>
    </source>
</evidence>
<dbReference type="EC" id="7.2.2.8" evidence="3"/>
<dbReference type="GO" id="GO:0060003">
    <property type="term" value="P:copper ion export"/>
    <property type="evidence" value="ECO:0007669"/>
    <property type="project" value="TreeGrafter"/>
</dbReference>
<keyword evidence="15" id="KW-0406">Ion transport</keyword>
<dbReference type="InterPro" id="IPR006122">
    <property type="entry name" value="HMA_Cu_ion-bd"/>
</dbReference>
<dbReference type="CDD" id="cd00371">
    <property type="entry name" value="HMA"/>
    <property type="match status" value="4"/>
</dbReference>
<evidence type="ECO:0000256" key="9">
    <source>
        <dbReference type="ARBA" id="ARBA00022796"/>
    </source>
</evidence>
<proteinExistence type="inferred from homology"/>
<evidence type="ECO:0000256" key="13">
    <source>
        <dbReference type="ARBA" id="ARBA00022989"/>
    </source>
</evidence>
<dbReference type="NCBIfam" id="TIGR01525">
    <property type="entry name" value="ATPase-IB_hvy"/>
    <property type="match status" value="1"/>
</dbReference>
<feature type="compositionally biased region" description="Polar residues" evidence="17">
    <location>
        <begin position="1214"/>
        <end position="1227"/>
    </location>
</feature>
<dbReference type="GO" id="GO:0006878">
    <property type="term" value="P:intracellular copper ion homeostasis"/>
    <property type="evidence" value="ECO:0007669"/>
    <property type="project" value="TreeGrafter"/>
</dbReference>
<dbReference type="InterPro" id="IPR006121">
    <property type="entry name" value="HMA_dom"/>
</dbReference>
<dbReference type="PROSITE" id="PS50846">
    <property type="entry name" value="HMA_2"/>
    <property type="match status" value="3"/>
</dbReference>
<dbReference type="GO" id="GO:0005524">
    <property type="term" value="F:ATP binding"/>
    <property type="evidence" value="ECO:0007669"/>
    <property type="project" value="UniProtKB-KW"/>
</dbReference>
<accession>A0A8T0DRT9</accession>
<dbReference type="Gene3D" id="2.70.150.10">
    <property type="entry name" value="Calcium-transporting ATPase, cytoplasmic transduction domain A"/>
    <property type="match status" value="1"/>
</dbReference>
<evidence type="ECO:0000313" key="21">
    <source>
        <dbReference type="Proteomes" id="UP000699462"/>
    </source>
</evidence>
<keyword evidence="8" id="KW-0547">Nucleotide-binding</keyword>
<dbReference type="Gene3D" id="3.30.70.100">
    <property type="match status" value="4"/>
</dbReference>
<evidence type="ECO:0000313" key="20">
    <source>
        <dbReference type="EMBL" id="KAF8570320.1"/>
    </source>
</evidence>
<feature type="transmembrane region" description="Helical" evidence="18">
    <location>
        <begin position="1740"/>
        <end position="1762"/>
    </location>
</feature>
<protein>
    <recommendedName>
        <fullName evidence="3">P-type Cu(+) transporter</fullName>
        <ecNumber evidence="3">7.2.2.8</ecNumber>
    </recommendedName>
</protein>
<dbReference type="PRINTS" id="PR00942">
    <property type="entry name" value="CUATPASEI"/>
</dbReference>
<dbReference type="FunFam" id="3.30.70.100:FF:000001">
    <property type="entry name" value="ATPase copper transporting beta"/>
    <property type="match status" value="2"/>
</dbReference>
<dbReference type="SUPFAM" id="SSF56784">
    <property type="entry name" value="HAD-like"/>
    <property type="match status" value="2"/>
</dbReference>
<dbReference type="Pfam" id="PF00122">
    <property type="entry name" value="E1-E2_ATPase"/>
    <property type="match status" value="1"/>
</dbReference>
<evidence type="ECO:0000256" key="6">
    <source>
        <dbReference type="ARBA" id="ARBA00022723"/>
    </source>
</evidence>
<dbReference type="InterPro" id="IPR017969">
    <property type="entry name" value="Heavy-metal-associated_CS"/>
</dbReference>
<evidence type="ECO:0000256" key="11">
    <source>
        <dbReference type="ARBA" id="ARBA00022842"/>
    </source>
</evidence>
<dbReference type="Gene3D" id="3.40.1110.10">
    <property type="entry name" value="Calcium-transporting ATPase, cytoplasmic domain N"/>
    <property type="match status" value="2"/>
</dbReference>
<keyword evidence="4" id="KW-0813">Transport</keyword>
<comment type="subcellular location">
    <subcellularLocation>
        <location evidence="1">Golgi apparatus</location>
        <location evidence="1">trans-Golgi network membrane</location>
        <topology evidence="1">Multi-pass membrane protein</topology>
    </subcellularLocation>
</comment>
<dbReference type="InterPro" id="IPR036412">
    <property type="entry name" value="HAD-like_sf"/>
</dbReference>
<dbReference type="NCBIfam" id="TIGR01494">
    <property type="entry name" value="ATPase_P-type"/>
    <property type="match status" value="1"/>
</dbReference>
<evidence type="ECO:0000256" key="1">
    <source>
        <dbReference type="ARBA" id="ARBA00004166"/>
    </source>
</evidence>
<feature type="domain" description="HMA" evidence="19">
    <location>
        <begin position="519"/>
        <end position="585"/>
    </location>
</feature>
<dbReference type="SUPFAM" id="SSF81660">
    <property type="entry name" value="Metal cation-transporting ATPase, ATP-binding domain N"/>
    <property type="match status" value="1"/>
</dbReference>
<dbReference type="SUPFAM" id="SSF55008">
    <property type="entry name" value="HMA, heavy metal-associated domain"/>
    <property type="match status" value="3"/>
</dbReference>
<evidence type="ECO:0000256" key="3">
    <source>
        <dbReference type="ARBA" id="ARBA00012517"/>
    </source>
</evidence>
<feature type="compositionally biased region" description="Polar residues" evidence="17">
    <location>
        <begin position="1196"/>
        <end position="1206"/>
    </location>
</feature>
<dbReference type="InterPro" id="IPR023214">
    <property type="entry name" value="HAD_sf"/>
</dbReference>
<keyword evidence="16 18" id="KW-0472">Membrane</keyword>
<dbReference type="GO" id="GO:0015677">
    <property type="term" value="P:copper ion import"/>
    <property type="evidence" value="ECO:0007669"/>
    <property type="project" value="TreeGrafter"/>
</dbReference>
<dbReference type="PANTHER" id="PTHR43520:SF8">
    <property type="entry name" value="P-TYPE CU(+) TRANSPORTER"/>
    <property type="match status" value="1"/>
</dbReference>
<gene>
    <name evidence="20" type="ORF">P879_04281</name>
</gene>
<keyword evidence="21" id="KW-1185">Reference proteome</keyword>
<dbReference type="GO" id="GO:0043682">
    <property type="term" value="F:P-type divalent copper transporter activity"/>
    <property type="evidence" value="ECO:0007669"/>
    <property type="project" value="TreeGrafter"/>
</dbReference>
<dbReference type="Gene3D" id="3.40.50.1000">
    <property type="entry name" value="HAD superfamily/HAD-like"/>
    <property type="match status" value="2"/>
</dbReference>
<evidence type="ECO:0000256" key="10">
    <source>
        <dbReference type="ARBA" id="ARBA00022840"/>
    </source>
</evidence>
<evidence type="ECO:0000256" key="15">
    <source>
        <dbReference type="ARBA" id="ARBA00023065"/>
    </source>
</evidence>
<dbReference type="InterPro" id="IPR036163">
    <property type="entry name" value="HMA_dom_sf"/>
</dbReference>
<dbReference type="SUPFAM" id="SSF81665">
    <property type="entry name" value="Calcium ATPase, transmembrane domain M"/>
    <property type="match status" value="1"/>
</dbReference>
<keyword evidence="5 18" id="KW-0812">Transmembrane</keyword>
<dbReference type="SUPFAM" id="SSF81653">
    <property type="entry name" value="Calcium ATPase, transduction domain A"/>
    <property type="match status" value="1"/>
</dbReference>
<comment type="caution">
    <text evidence="20">The sequence shown here is derived from an EMBL/GenBank/DDBJ whole genome shotgun (WGS) entry which is preliminary data.</text>
</comment>
<dbReference type="CDD" id="cd02094">
    <property type="entry name" value="P-type_ATPase_Cu-like"/>
    <property type="match status" value="1"/>
</dbReference>
<dbReference type="GO" id="GO:0016887">
    <property type="term" value="F:ATP hydrolysis activity"/>
    <property type="evidence" value="ECO:0007669"/>
    <property type="project" value="InterPro"/>
</dbReference>
<keyword evidence="14" id="KW-0186">Copper</keyword>
<comment type="similarity">
    <text evidence="2">Belongs to the cation transport ATPase (P-type) (TC 3.A.3) family. Type IB subfamily.</text>
</comment>
<evidence type="ECO:0000256" key="18">
    <source>
        <dbReference type="SAM" id="Phobius"/>
    </source>
</evidence>
<keyword evidence="10" id="KW-0067">ATP-binding</keyword>
<dbReference type="InterPro" id="IPR027256">
    <property type="entry name" value="P-typ_ATPase_IB"/>
</dbReference>
<evidence type="ECO:0000256" key="12">
    <source>
        <dbReference type="ARBA" id="ARBA00022967"/>
    </source>
</evidence>
<feature type="transmembrane region" description="Helical" evidence="18">
    <location>
        <begin position="798"/>
        <end position="822"/>
    </location>
</feature>
<sequence>MEQLTFSVLSVQGMTCQSCVRLIESVLKTKNGVHYVKVTLESAQAVVVYEKISSLSAQLLSEAVCELGFESIALDLAVVYPELTGVWDVQAACATFQYQTFPLACLSHIPGVIAVAVDSEQSCVYVYYCPAVASLSSIIDSAHEKGILLDCKQTSYGLLAPYSSTIPTNGILAASASNESSHQNVPLNSADSGSFFSPVKSNTMSTHVLFVQTKQAIHQQNLMALIHSFWPSAEISLELSSLASSFESGNFIFEARANYHKASSGSNGGDKHVIVQALKTTVDHLTAFGVPSALIDLPVKPDGGSSLDVIISVYGMHCNSCVRKIETHFGQLLNSNQAQMHPQMTNCAVSLSQKLARITVTLPEELISTTGHGETRHFTPETRLLQIASNLLNINVEQLHREIVQLGFHTYPAEIVPKLSICSAAARLDVHRNGDSDVADRQVLTTANSTSELENTRSFGHAITGGVASNEQALATIPLTAPPDRTEFFDQLITTHLSSSQKPRPASLTEVNEPMGTVARCLLRVTGMTCSSCVHLIEQNLKKLQGVHSVFVALLAMKAEVTYDPSHFTADQIAKRIVELGFEAEVLSNAEDTRNIEEKATLQLLVEGMAGQTDAKILESQLLRQPGIREICVSFSNKLASITYDADTIGARDIVKQIESFGYHTDVRKQDRKPFEEHAPSNRWRNSFLLSLFFAVPTMAVMMIFMFLWPHTIPEGCPVHFRNAEWIELVNNQSLKANISSQIRRPPSNSHHVPSQPMLIPGLSLENFLLFLLATPIQTLGGRYFYVQAYRSVSHGMANMDVLIVMATTIAYAYSVVILLIAVLCQWSTSPRTVFETSPMLFVFVSLGRWLEHIAKGKTSEALTKLLALKPTEASIIEVTTSLGTQKKPEIKDFPTETFYSSGKEKRIPVELVHRGDIIKIYPGEKVPVDCRVLAGTSACDESLITGESMPVDKKPGCDLIGGSINSTNVLWARATHVGNDSALSQIVRLVEEAQTSKAPIQQLADRIAGYFVPFVCLVSLTTFALWIFLGLFRPETILGYEPGCSVTQLAVDHAFRMSITVLTIACPCALGLATPTAVMVGTGVGALAGILIKGGQPLEHMRKLTTILFDKTGTITQGRPQVTRVVMFVPAANASPVNATQTDAENPKLADSISPSRFLYILASAESTVKHPIAHAIVTLVRSLRQVLLEDEPNANSLMHSSNPVSFDRGNLGSPSPNLAYPSTKSAPPPGSLQGIGDASVLLPQTEFAMVTDATSVAGMGLQCQVTLVPFDCPPGSSLSRPLTSLRQPHTDLQRNSSRLQPDLAEVDLCSALRMRLDYVACLWPDLVTSNLDEKQVSAGLRSSTSSPLLQLVPSVDPLVQEKDHTGFQQIPRSSNTSVPCMNLTCEDPFSWADTNQGGVFTVHVGSRDWLRQNHVVLPLFVSQVCSEHGRPHPSNELQSANVESLIAADEARGQTVVMFAINYRLIGLVSIEDPVKPEAALAVAALRHRGIQVGLLTGDNCRTATAIARQVGIRDVYAEVLPAHKAAEVKRLQYATRRKFPGKLQNSVSVPLKDSQWKSDQQGDPKVLVTGKHNKECDFSDSDCLEESMELENAHVDINSVPTGSQRHKNLKAPHVLRSIFSSICNWFCSPRSTESTDPIWKKSAAIQRRRRERQQRRAQRLNKFSKSQRRRHYVAMVGDGVNDSPALAQADVGIAIGRGADVAVEAADVVLIRDSLVDVIGAIDLSRATVRRIRCNFVAATLYNMIGIPVAAGCLLPFGIELAPWMASAAMAASSVSVICLSLLLRRWTKPTEASLVCAEYVSLLTTVGLSREQVRLRRSRDLTVNSKIHVQTGKVSPTLETDNRNLLDAVNHSDDSEEVIVFRSGQA</sequence>
<dbReference type="PROSITE" id="PS00154">
    <property type="entry name" value="ATPASE_E1_E2"/>
    <property type="match status" value="1"/>
</dbReference>
<dbReference type="PROSITE" id="PS01047">
    <property type="entry name" value="HMA_1"/>
    <property type="match status" value="2"/>
</dbReference>
<dbReference type="Pfam" id="PF00702">
    <property type="entry name" value="Hydrolase"/>
    <property type="match status" value="1"/>
</dbReference>
<keyword evidence="6" id="KW-0479">Metal-binding</keyword>
<feature type="transmembrane region" description="Helical" evidence="18">
    <location>
        <begin position="1008"/>
        <end position="1030"/>
    </location>
</feature>
<evidence type="ECO:0000256" key="8">
    <source>
        <dbReference type="ARBA" id="ARBA00022741"/>
    </source>
</evidence>
<dbReference type="GO" id="GO:0005507">
    <property type="term" value="F:copper ion binding"/>
    <property type="evidence" value="ECO:0007669"/>
    <property type="project" value="InterPro"/>
</dbReference>
<feature type="region of interest" description="Disordered" evidence="17">
    <location>
        <begin position="1196"/>
        <end position="1231"/>
    </location>
</feature>
<dbReference type="NCBIfam" id="TIGR00003">
    <property type="entry name" value="copper ion binding protein"/>
    <property type="match status" value="2"/>
</dbReference>
<organism evidence="20 21">
    <name type="scientific">Paragonimus westermani</name>
    <dbReference type="NCBI Taxonomy" id="34504"/>
    <lineage>
        <taxon>Eukaryota</taxon>
        <taxon>Metazoa</taxon>
        <taxon>Spiralia</taxon>
        <taxon>Lophotrochozoa</taxon>
        <taxon>Platyhelminthes</taxon>
        <taxon>Trematoda</taxon>
        <taxon>Digenea</taxon>
        <taxon>Plagiorchiida</taxon>
        <taxon>Troglotremata</taxon>
        <taxon>Troglotrematidae</taxon>
        <taxon>Paragonimus</taxon>
    </lineage>
</organism>
<evidence type="ECO:0000256" key="5">
    <source>
        <dbReference type="ARBA" id="ARBA00022692"/>
    </source>
</evidence>
<dbReference type="Pfam" id="PF00403">
    <property type="entry name" value="HMA"/>
    <property type="match status" value="3"/>
</dbReference>
<dbReference type="EMBL" id="JTDF01001226">
    <property type="protein sequence ID" value="KAF8570320.1"/>
    <property type="molecule type" value="Genomic_DNA"/>
</dbReference>
<evidence type="ECO:0000256" key="14">
    <source>
        <dbReference type="ARBA" id="ARBA00023008"/>
    </source>
</evidence>
<dbReference type="GO" id="GO:0140581">
    <property type="term" value="F:P-type monovalent copper transporter activity"/>
    <property type="evidence" value="ECO:0007669"/>
    <property type="project" value="UniProtKB-EC"/>
</dbReference>
<evidence type="ECO:0000256" key="16">
    <source>
        <dbReference type="ARBA" id="ARBA00023136"/>
    </source>
</evidence>
<keyword evidence="13 18" id="KW-1133">Transmembrane helix</keyword>
<keyword evidence="12" id="KW-1278">Translocase</keyword>
<dbReference type="InterPro" id="IPR018303">
    <property type="entry name" value="ATPase_P-typ_P_site"/>
</dbReference>
<evidence type="ECO:0000256" key="4">
    <source>
        <dbReference type="ARBA" id="ARBA00022448"/>
    </source>
</evidence>
<feature type="transmembrane region" description="Helical" evidence="18">
    <location>
        <begin position="1768"/>
        <end position="1788"/>
    </location>
</feature>
<dbReference type="PRINTS" id="PR00119">
    <property type="entry name" value="CATATPASE"/>
</dbReference>
<evidence type="ECO:0000256" key="7">
    <source>
        <dbReference type="ARBA" id="ARBA00022737"/>
    </source>
</evidence>
<keyword evidence="9" id="KW-0187">Copper transport</keyword>
<dbReference type="FunFam" id="3.40.50.1000:FF:000144">
    <property type="entry name" value="copper-transporting ATPase 1 isoform X2"/>
    <property type="match status" value="1"/>
</dbReference>
<evidence type="ECO:0000256" key="2">
    <source>
        <dbReference type="ARBA" id="ARBA00006024"/>
    </source>
</evidence>
<keyword evidence="11" id="KW-0460">Magnesium</keyword>
<dbReference type="PANTHER" id="PTHR43520">
    <property type="entry name" value="ATP7, ISOFORM B"/>
    <property type="match status" value="1"/>
</dbReference>
<dbReference type="GO" id="GO:0005802">
    <property type="term" value="C:trans-Golgi network"/>
    <property type="evidence" value="ECO:0007669"/>
    <property type="project" value="TreeGrafter"/>
</dbReference>
<feature type="transmembrane region" description="Helical" evidence="18">
    <location>
        <begin position="688"/>
        <end position="709"/>
    </location>
</feature>
<dbReference type="OrthoDB" id="432719at2759"/>
<feature type="domain" description="HMA" evidence="19">
    <location>
        <begin position="5"/>
        <end position="72"/>
    </location>
</feature>
<evidence type="ECO:0000259" key="19">
    <source>
        <dbReference type="PROSITE" id="PS50846"/>
    </source>
</evidence>